<dbReference type="EMBL" id="SDVB01000238">
    <property type="protein sequence ID" value="RYC12350.1"/>
    <property type="molecule type" value="Genomic_DNA"/>
</dbReference>
<dbReference type="Proteomes" id="UP000291088">
    <property type="component" value="Unassembled WGS sequence"/>
</dbReference>
<evidence type="ECO:0000259" key="10">
    <source>
        <dbReference type="Pfam" id="PF00155"/>
    </source>
</evidence>
<evidence type="ECO:0000313" key="12">
    <source>
        <dbReference type="Proteomes" id="UP000291088"/>
    </source>
</evidence>
<dbReference type="GO" id="GO:0048472">
    <property type="term" value="F:threonine-phosphate decarboxylase activity"/>
    <property type="evidence" value="ECO:0007669"/>
    <property type="project" value="UniProtKB-EC"/>
</dbReference>
<comment type="function">
    <text evidence="2">Decarboxylates L-threonine-O-3-phosphate to yield (R)-1-amino-2-propanol O-2-phosphate, the precursor for the linkage between the nucleotide loop and the corrin ring in cobalamin.</text>
</comment>
<evidence type="ECO:0000313" key="11">
    <source>
        <dbReference type="EMBL" id="RYC12350.1"/>
    </source>
</evidence>
<evidence type="ECO:0000256" key="9">
    <source>
        <dbReference type="ARBA" id="ARBA00048531"/>
    </source>
</evidence>
<dbReference type="InterPro" id="IPR005860">
    <property type="entry name" value="CobD"/>
</dbReference>
<dbReference type="Gene3D" id="3.40.640.10">
    <property type="entry name" value="Type I PLP-dependent aspartate aminotransferase-like (Major domain)"/>
    <property type="match status" value="1"/>
</dbReference>
<name>A0A4Q2T5H5_9HYPH</name>
<dbReference type="InterPro" id="IPR004839">
    <property type="entry name" value="Aminotransferase_I/II_large"/>
</dbReference>
<dbReference type="Pfam" id="PF00155">
    <property type="entry name" value="Aminotran_1_2"/>
    <property type="match status" value="1"/>
</dbReference>
<dbReference type="PANTHER" id="PTHR42885">
    <property type="entry name" value="HISTIDINOL-PHOSPHATE AMINOTRANSFERASE-RELATED"/>
    <property type="match status" value="1"/>
</dbReference>
<keyword evidence="5" id="KW-0169">Cobalamin biosynthesis</keyword>
<dbReference type="EC" id="4.1.1.81" evidence="4"/>
<evidence type="ECO:0000256" key="1">
    <source>
        <dbReference type="ARBA" id="ARBA00001933"/>
    </source>
</evidence>
<dbReference type="GO" id="GO:0009236">
    <property type="term" value="P:cobalamin biosynthetic process"/>
    <property type="evidence" value="ECO:0007669"/>
    <property type="project" value="UniProtKB-UniPathway"/>
</dbReference>
<organism evidence="11 12">
    <name type="scientific">Ciceribacter ferrooxidans</name>
    <dbReference type="NCBI Taxonomy" id="2509717"/>
    <lineage>
        <taxon>Bacteria</taxon>
        <taxon>Pseudomonadati</taxon>
        <taxon>Pseudomonadota</taxon>
        <taxon>Alphaproteobacteria</taxon>
        <taxon>Hyphomicrobiales</taxon>
        <taxon>Rhizobiaceae</taxon>
        <taxon>Ciceribacter</taxon>
    </lineage>
</organism>
<gene>
    <name evidence="11" type="ORF">EUU22_15020</name>
</gene>
<reference evidence="11 12" key="1">
    <citation type="submission" date="2019-01" db="EMBL/GenBank/DDBJ databases">
        <authorList>
            <person name="Deng T."/>
        </authorList>
    </citation>
    <scope>NUCLEOTIDE SEQUENCE [LARGE SCALE GENOMIC DNA]</scope>
    <source>
        <strain evidence="11 12">F8825</strain>
    </source>
</reference>
<dbReference type="GO" id="GO:0030170">
    <property type="term" value="F:pyridoxal phosphate binding"/>
    <property type="evidence" value="ECO:0007669"/>
    <property type="project" value="InterPro"/>
</dbReference>
<comment type="cofactor">
    <cofactor evidence="1">
        <name>pyridoxal 5'-phosphate</name>
        <dbReference type="ChEBI" id="CHEBI:597326"/>
    </cofactor>
</comment>
<evidence type="ECO:0000256" key="4">
    <source>
        <dbReference type="ARBA" id="ARBA00012285"/>
    </source>
</evidence>
<evidence type="ECO:0000256" key="2">
    <source>
        <dbReference type="ARBA" id="ARBA00003444"/>
    </source>
</evidence>
<dbReference type="InterPro" id="IPR015421">
    <property type="entry name" value="PyrdxlP-dep_Trfase_major"/>
</dbReference>
<dbReference type="NCBIfam" id="TIGR01140">
    <property type="entry name" value="L_thr_O3P_dcar"/>
    <property type="match status" value="1"/>
</dbReference>
<dbReference type="InterPro" id="IPR015422">
    <property type="entry name" value="PyrdxlP-dep_Trfase_small"/>
</dbReference>
<keyword evidence="6" id="KW-0663">Pyridoxal phosphate</keyword>
<accession>A0A4Q2T5H5</accession>
<proteinExistence type="predicted"/>
<comment type="pathway">
    <text evidence="3">Cofactor biosynthesis; adenosylcobalamin biosynthesis.</text>
</comment>
<feature type="domain" description="Aminotransferase class I/classII large" evidence="10">
    <location>
        <begin position="45"/>
        <end position="328"/>
    </location>
</feature>
<dbReference type="InterPro" id="IPR015424">
    <property type="entry name" value="PyrdxlP-dep_Trfase"/>
</dbReference>
<dbReference type="UniPathway" id="UPA00148"/>
<keyword evidence="7 11" id="KW-0456">Lyase</keyword>
<evidence type="ECO:0000256" key="6">
    <source>
        <dbReference type="ARBA" id="ARBA00022898"/>
    </source>
</evidence>
<evidence type="ECO:0000256" key="7">
    <source>
        <dbReference type="ARBA" id="ARBA00023239"/>
    </source>
</evidence>
<dbReference type="CDD" id="cd00609">
    <property type="entry name" value="AAT_like"/>
    <property type="match status" value="1"/>
</dbReference>
<evidence type="ECO:0000256" key="5">
    <source>
        <dbReference type="ARBA" id="ARBA00022573"/>
    </source>
</evidence>
<dbReference type="PANTHER" id="PTHR42885:SF1">
    <property type="entry name" value="THREONINE-PHOSPHATE DECARBOXYLASE"/>
    <property type="match status" value="1"/>
</dbReference>
<sequence length="334" mass="35443">MSGVIVHGGGIGAAAALYGGRVEDWLDLSTGLNPCPPAVPDVPASAWQRLPDQHLLDAVTAAARDFYRSGEMLPLAVPGTQAAIQMLPRLVPVGARVAILSPTYGEYARVFALAGLAVDAIAGPDDVREGHAVVVVVNPNNPDGRLLSRDVLKHLAVDLESRGGYLVVDEAFADCAPETSVVDFVPSAPNLIVFRSFGKFFGMAGIRLGFVVARPEIRERMAIWLGPWAVSGPALSVTVALFRGDPDAIRRRLAERRAALQRVLTGAGLHVAGGTALFALVEDPHAEQLHTHLCRAHILTRKFDYAPNWLRIGLAPDEAADARLAAALSTWSGG</sequence>
<evidence type="ECO:0000256" key="8">
    <source>
        <dbReference type="ARBA" id="ARBA00029996"/>
    </source>
</evidence>
<keyword evidence="12" id="KW-1185">Reference proteome</keyword>
<dbReference type="SUPFAM" id="SSF53383">
    <property type="entry name" value="PLP-dependent transferases"/>
    <property type="match status" value="1"/>
</dbReference>
<evidence type="ECO:0000256" key="3">
    <source>
        <dbReference type="ARBA" id="ARBA00004953"/>
    </source>
</evidence>
<comment type="caution">
    <text evidence="11">The sequence shown here is derived from an EMBL/GenBank/DDBJ whole genome shotgun (WGS) entry which is preliminary data.</text>
</comment>
<dbReference type="AlphaFoldDB" id="A0A4Q2T5H5"/>
<dbReference type="InterPro" id="IPR004838">
    <property type="entry name" value="NHTrfase_class1_PyrdxlP-BS"/>
</dbReference>
<protein>
    <recommendedName>
        <fullName evidence="4">threonine-phosphate decarboxylase</fullName>
        <ecNumber evidence="4">4.1.1.81</ecNumber>
    </recommendedName>
    <alternativeName>
        <fullName evidence="8">L-threonine-O-3-phosphate decarboxylase</fullName>
    </alternativeName>
</protein>
<comment type="catalytic activity">
    <reaction evidence="9">
        <text>O-phospho-L-threonine + H(+) = (R)-1-aminopropan-2-yl phosphate + CO2</text>
        <dbReference type="Rhea" id="RHEA:11492"/>
        <dbReference type="ChEBI" id="CHEBI:15378"/>
        <dbReference type="ChEBI" id="CHEBI:16526"/>
        <dbReference type="ChEBI" id="CHEBI:58563"/>
        <dbReference type="ChEBI" id="CHEBI:58675"/>
        <dbReference type="EC" id="4.1.1.81"/>
    </reaction>
</comment>
<dbReference type="OrthoDB" id="9799304at2"/>
<dbReference type="PROSITE" id="PS00105">
    <property type="entry name" value="AA_TRANSFER_CLASS_1"/>
    <property type="match status" value="1"/>
</dbReference>
<dbReference type="Gene3D" id="3.90.1150.10">
    <property type="entry name" value="Aspartate Aminotransferase, domain 1"/>
    <property type="match status" value="1"/>
</dbReference>
<dbReference type="RefSeq" id="WP_129332770.1">
    <property type="nucleotide sequence ID" value="NZ_SDVB01000238.1"/>
</dbReference>